<gene>
    <name evidence="2" type="ORF">MUK42_29181</name>
</gene>
<evidence type="ECO:0000313" key="3">
    <source>
        <dbReference type="Proteomes" id="UP001055439"/>
    </source>
</evidence>
<feature type="region of interest" description="Disordered" evidence="1">
    <location>
        <begin position="115"/>
        <end position="148"/>
    </location>
</feature>
<evidence type="ECO:0000256" key="1">
    <source>
        <dbReference type="SAM" id="MobiDB-lite"/>
    </source>
</evidence>
<dbReference type="Proteomes" id="UP001055439">
    <property type="component" value="Chromosome 4"/>
</dbReference>
<proteinExistence type="predicted"/>
<feature type="compositionally biased region" description="Basic and acidic residues" evidence="1">
    <location>
        <begin position="1"/>
        <end position="14"/>
    </location>
</feature>
<reference evidence="2" key="1">
    <citation type="submission" date="2022-05" db="EMBL/GenBank/DDBJ databases">
        <title>The Musa troglodytarum L. genome provides insights into the mechanism of non-climacteric behaviour and enrichment of carotenoids.</title>
        <authorList>
            <person name="Wang J."/>
        </authorList>
    </citation>
    <scope>NUCLEOTIDE SEQUENCE</scope>
    <source>
        <tissue evidence="2">Leaf</tissue>
    </source>
</reference>
<protein>
    <submittedName>
        <fullName evidence="2">Uncharacterized protein</fullName>
    </submittedName>
</protein>
<feature type="region of interest" description="Disordered" evidence="1">
    <location>
        <begin position="46"/>
        <end position="80"/>
    </location>
</feature>
<sequence>MGRDQPEKPAERDGGGVAAGENEVEHHMLEKRVAVAVDVLDAARERGLHPDLEPLLEPPNELGEDEAVEAGLGGAVEGDGEGVLREVGCERLRVLAEGEAAYVVKGEPEEQILEVDDRGPGGSFFEDGKKAEVDGTADPLRHGDSERASGELQCSSLALEEPGISIGVEDAVAKEVQEDGVPCRALRVVVEPGLEHMLEVARVAGDRHHPLPASEAGDGANAGLVGAAGATEVVRDPLMHALRVLDQAREAAQHRPHPRPAKPRRQPREPHYVGRHACNHHQHRRHVHLASPLYACTHRHPLKKEQDVLKSTEEA</sequence>
<dbReference type="EMBL" id="CP097506">
    <property type="protein sequence ID" value="URD96381.1"/>
    <property type="molecule type" value="Genomic_DNA"/>
</dbReference>
<feature type="region of interest" description="Disordered" evidence="1">
    <location>
        <begin position="249"/>
        <end position="271"/>
    </location>
</feature>
<keyword evidence="3" id="KW-1185">Reference proteome</keyword>
<dbReference type="OrthoDB" id="10408337at2759"/>
<dbReference type="AlphaFoldDB" id="A0A9E7FLK2"/>
<organism evidence="2 3">
    <name type="scientific">Musa troglodytarum</name>
    <name type="common">fe'i banana</name>
    <dbReference type="NCBI Taxonomy" id="320322"/>
    <lineage>
        <taxon>Eukaryota</taxon>
        <taxon>Viridiplantae</taxon>
        <taxon>Streptophyta</taxon>
        <taxon>Embryophyta</taxon>
        <taxon>Tracheophyta</taxon>
        <taxon>Spermatophyta</taxon>
        <taxon>Magnoliopsida</taxon>
        <taxon>Liliopsida</taxon>
        <taxon>Zingiberales</taxon>
        <taxon>Musaceae</taxon>
        <taxon>Musa</taxon>
    </lineage>
</organism>
<feature type="compositionally biased region" description="Basic residues" evidence="1">
    <location>
        <begin position="254"/>
        <end position="265"/>
    </location>
</feature>
<feature type="region of interest" description="Disordered" evidence="1">
    <location>
        <begin position="1"/>
        <end position="23"/>
    </location>
</feature>
<name>A0A9E7FLK2_9LILI</name>
<evidence type="ECO:0000313" key="2">
    <source>
        <dbReference type="EMBL" id="URD96381.1"/>
    </source>
</evidence>
<accession>A0A9E7FLK2</accession>
<feature type="compositionally biased region" description="Basic and acidic residues" evidence="1">
    <location>
        <begin position="126"/>
        <end position="148"/>
    </location>
</feature>